<feature type="non-terminal residue" evidence="2">
    <location>
        <position position="1"/>
    </location>
</feature>
<sequence>SFMESAVESNVPVFELCGVKMPLIGVKLPDSHSITHTIPEGYEDFIMQRQDRTMCDVTIIVGETTIYAHRGLLSARIPYFRGLFNSNMIECQKGEISLSNEFCGVRSVLSMDWSESGEKTAC</sequence>
<evidence type="ECO:0000313" key="3">
    <source>
        <dbReference type="Proteomes" id="UP001432027"/>
    </source>
</evidence>
<dbReference type="SUPFAM" id="SSF54695">
    <property type="entry name" value="POZ domain"/>
    <property type="match status" value="1"/>
</dbReference>
<feature type="domain" description="BTB" evidence="1">
    <location>
        <begin position="55"/>
        <end position="114"/>
    </location>
</feature>
<dbReference type="PROSITE" id="PS50097">
    <property type="entry name" value="BTB"/>
    <property type="match status" value="1"/>
</dbReference>
<dbReference type="CDD" id="cd18186">
    <property type="entry name" value="BTB_POZ_ZBTB_KLHL-like"/>
    <property type="match status" value="1"/>
</dbReference>
<dbReference type="AlphaFoldDB" id="A0AAV5T4X5"/>
<dbReference type="PANTHER" id="PTHR24413">
    <property type="entry name" value="SPECKLE-TYPE POZ PROTEIN"/>
    <property type="match status" value="1"/>
</dbReference>
<dbReference type="Pfam" id="PF00651">
    <property type="entry name" value="BTB"/>
    <property type="match status" value="1"/>
</dbReference>
<protein>
    <recommendedName>
        <fullName evidence="1">BTB domain-containing protein</fullName>
    </recommendedName>
</protein>
<organism evidence="2 3">
    <name type="scientific">Pristionchus entomophagus</name>
    <dbReference type="NCBI Taxonomy" id="358040"/>
    <lineage>
        <taxon>Eukaryota</taxon>
        <taxon>Metazoa</taxon>
        <taxon>Ecdysozoa</taxon>
        <taxon>Nematoda</taxon>
        <taxon>Chromadorea</taxon>
        <taxon>Rhabditida</taxon>
        <taxon>Rhabditina</taxon>
        <taxon>Diplogasteromorpha</taxon>
        <taxon>Diplogasteroidea</taxon>
        <taxon>Neodiplogasteridae</taxon>
        <taxon>Pristionchus</taxon>
    </lineage>
</organism>
<dbReference type="InterPro" id="IPR000210">
    <property type="entry name" value="BTB/POZ_dom"/>
</dbReference>
<evidence type="ECO:0000313" key="2">
    <source>
        <dbReference type="EMBL" id="GMS90022.1"/>
    </source>
</evidence>
<dbReference type="Proteomes" id="UP001432027">
    <property type="component" value="Unassembled WGS sequence"/>
</dbReference>
<reference evidence="2" key="1">
    <citation type="submission" date="2023-10" db="EMBL/GenBank/DDBJ databases">
        <title>Genome assembly of Pristionchus species.</title>
        <authorList>
            <person name="Yoshida K."/>
            <person name="Sommer R.J."/>
        </authorList>
    </citation>
    <scope>NUCLEOTIDE SEQUENCE</scope>
    <source>
        <strain evidence="2">RS0144</strain>
    </source>
</reference>
<proteinExistence type="predicted"/>
<evidence type="ECO:0000259" key="1">
    <source>
        <dbReference type="PROSITE" id="PS50097"/>
    </source>
</evidence>
<feature type="non-terminal residue" evidence="2">
    <location>
        <position position="122"/>
    </location>
</feature>
<dbReference type="InterPro" id="IPR011333">
    <property type="entry name" value="SKP1/BTB/POZ_sf"/>
</dbReference>
<keyword evidence="3" id="KW-1185">Reference proteome</keyword>
<gene>
    <name evidence="2" type="ORF">PENTCL1PPCAC_12197</name>
</gene>
<accession>A0AAV5T4X5</accession>
<name>A0AAV5T4X5_9BILA</name>
<dbReference type="Gene3D" id="3.30.710.10">
    <property type="entry name" value="Potassium Channel Kv1.1, Chain A"/>
    <property type="match status" value="1"/>
</dbReference>
<comment type="caution">
    <text evidence="2">The sequence shown here is derived from an EMBL/GenBank/DDBJ whole genome shotgun (WGS) entry which is preliminary data.</text>
</comment>
<dbReference type="EMBL" id="BTSX01000003">
    <property type="protein sequence ID" value="GMS90022.1"/>
    <property type="molecule type" value="Genomic_DNA"/>
</dbReference>